<dbReference type="AlphaFoldDB" id="A0A9W6DCZ2"/>
<evidence type="ECO:0000313" key="3">
    <source>
        <dbReference type="Proteomes" id="UP001057868"/>
    </source>
</evidence>
<keyword evidence="1" id="KW-0812">Transmembrane</keyword>
<name>A0A9W6DCZ2_9CLOT</name>
<keyword evidence="3" id="KW-1185">Reference proteome</keyword>
<reference evidence="2" key="1">
    <citation type="journal article" date="2023" name="Int. J. Syst. Evol. Microbiol.">
        <title>&lt;i&gt;Clostridium folliculivorans&lt;/i&gt; sp. nov., isolated from soil samples of an organic paddy in Japan.</title>
        <authorList>
            <person name="Tazawa J."/>
            <person name="Kobayashi H."/>
            <person name="Tanizawa Y."/>
            <person name="Uchino A."/>
            <person name="Tanaka F."/>
            <person name="Urashima Y."/>
            <person name="Miura S."/>
            <person name="Sakamoto M."/>
            <person name="Ohkuma M."/>
            <person name="Tohno M."/>
        </authorList>
    </citation>
    <scope>NUCLEOTIDE SEQUENCE</scope>
    <source>
        <strain evidence="2">D1-1</strain>
    </source>
</reference>
<sequence length="74" mass="8493">MSSHVNGAFKFLEITTLDGSKVVKTDNMKMHSDAFFMISPPFIYSIAINLNNKSHKNRLTLYNKCSRFSIEKAY</sequence>
<dbReference type="EMBL" id="BQXY01000012">
    <property type="protein sequence ID" value="GKU27482.1"/>
    <property type="molecule type" value="Genomic_DNA"/>
</dbReference>
<evidence type="ECO:0000313" key="2">
    <source>
        <dbReference type="EMBL" id="GKU27482.1"/>
    </source>
</evidence>
<comment type="caution">
    <text evidence="2">The sequence shown here is derived from an EMBL/GenBank/DDBJ whole genome shotgun (WGS) entry which is preliminary data.</text>
</comment>
<proteinExistence type="predicted"/>
<organism evidence="2 3">
    <name type="scientific">Clostridium folliculivorans</name>
    <dbReference type="NCBI Taxonomy" id="2886038"/>
    <lineage>
        <taxon>Bacteria</taxon>
        <taxon>Bacillati</taxon>
        <taxon>Bacillota</taxon>
        <taxon>Clostridia</taxon>
        <taxon>Eubacteriales</taxon>
        <taxon>Clostridiaceae</taxon>
        <taxon>Clostridium</taxon>
    </lineage>
</organism>
<gene>
    <name evidence="2" type="ORF">CFOLD11_43090</name>
</gene>
<keyword evidence="1" id="KW-1133">Transmembrane helix</keyword>
<evidence type="ECO:0000256" key="1">
    <source>
        <dbReference type="SAM" id="Phobius"/>
    </source>
</evidence>
<protein>
    <submittedName>
        <fullName evidence="2">Uncharacterized protein</fullName>
    </submittedName>
</protein>
<accession>A0A9W6DCZ2</accession>
<feature type="transmembrane region" description="Helical" evidence="1">
    <location>
        <begin position="34"/>
        <end position="51"/>
    </location>
</feature>
<keyword evidence="1" id="KW-0472">Membrane</keyword>
<dbReference type="Proteomes" id="UP001057868">
    <property type="component" value="Unassembled WGS sequence"/>
</dbReference>